<dbReference type="InterPro" id="IPR041725">
    <property type="entry name" value="L-asparaginase_I"/>
</dbReference>
<dbReference type="RefSeq" id="WP_045670966.1">
    <property type="nucleotide sequence ID" value="NZ_CP011058.1"/>
</dbReference>
<dbReference type="STRING" id="1126833.VN24_14415"/>
<evidence type="ECO:0000256" key="2">
    <source>
        <dbReference type="ARBA" id="ARBA00012920"/>
    </source>
</evidence>
<name>A0A0D5NKJ9_9BACL</name>
<proteinExistence type="inferred from homology"/>
<dbReference type="PRINTS" id="PR00139">
    <property type="entry name" value="ASNGLNASE"/>
</dbReference>
<gene>
    <name evidence="11" type="ORF">VN24_14415</name>
</gene>
<reference evidence="12" key="2">
    <citation type="submission" date="2015-03" db="EMBL/GenBank/DDBJ databases">
        <title>Genome sequence of Paenibacillus beijingensis strain DSM 24997T.</title>
        <authorList>
            <person name="Kwak Y."/>
            <person name="Shin J.-H."/>
        </authorList>
    </citation>
    <scope>NUCLEOTIDE SEQUENCE [LARGE SCALE GENOMIC DNA]</scope>
    <source>
        <strain evidence="12">DSM 24997</strain>
    </source>
</reference>
<dbReference type="GO" id="GO:0004067">
    <property type="term" value="F:asparaginase activity"/>
    <property type="evidence" value="ECO:0007669"/>
    <property type="project" value="UniProtKB-UniRule"/>
</dbReference>
<dbReference type="InterPro" id="IPR037152">
    <property type="entry name" value="L-asparaginase_N_sf"/>
</dbReference>
<dbReference type="PANTHER" id="PTHR11707">
    <property type="entry name" value="L-ASPARAGINASE"/>
    <property type="match status" value="1"/>
</dbReference>
<organism evidence="11 12">
    <name type="scientific">Paenibacillus beijingensis</name>
    <dbReference type="NCBI Taxonomy" id="1126833"/>
    <lineage>
        <taxon>Bacteria</taxon>
        <taxon>Bacillati</taxon>
        <taxon>Bacillota</taxon>
        <taxon>Bacilli</taxon>
        <taxon>Bacillales</taxon>
        <taxon>Paenibacillaceae</taxon>
        <taxon>Paenibacillus</taxon>
    </lineage>
</organism>
<dbReference type="SMART" id="SM00870">
    <property type="entry name" value="Asparaginase"/>
    <property type="match status" value="1"/>
</dbReference>
<dbReference type="GO" id="GO:0006520">
    <property type="term" value="P:amino acid metabolic process"/>
    <property type="evidence" value="ECO:0007669"/>
    <property type="project" value="InterPro"/>
</dbReference>
<reference evidence="11 12" key="1">
    <citation type="journal article" date="2015" name="J. Biotechnol.">
        <title>Complete genome sequence of Paenibacillus beijingensis 7188(T) (=DSM 24997(T)), a novel rhizobacterium from jujube garden soil.</title>
        <authorList>
            <person name="Kwak Y."/>
            <person name="Shin J.H."/>
        </authorList>
    </citation>
    <scope>NUCLEOTIDE SEQUENCE [LARGE SCALE GENOMIC DNA]</scope>
    <source>
        <strain evidence="11 12">DSM 24997</strain>
    </source>
</reference>
<evidence type="ECO:0000313" key="12">
    <source>
        <dbReference type="Proteomes" id="UP000032633"/>
    </source>
</evidence>
<dbReference type="PROSITE" id="PS00144">
    <property type="entry name" value="ASN_GLN_ASE_1"/>
    <property type="match status" value="1"/>
</dbReference>
<evidence type="ECO:0000256" key="5">
    <source>
        <dbReference type="PIRSR" id="PIRSR001220-1"/>
    </source>
</evidence>
<evidence type="ECO:0000256" key="3">
    <source>
        <dbReference type="ARBA" id="ARBA00022801"/>
    </source>
</evidence>
<dbReference type="InterPro" id="IPR027475">
    <property type="entry name" value="Asparaginase/glutaminase_AS2"/>
</dbReference>
<dbReference type="PIRSF" id="PIRSF500176">
    <property type="entry name" value="L_ASNase"/>
    <property type="match status" value="1"/>
</dbReference>
<dbReference type="InterPro" id="IPR036152">
    <property type="entry name" value="Asp/glu_Ase-like_sf"/>
</dbReference>
<dbReference type="InterPro" id="IPR040919">
    <property type="entry name" value="Asparaginase_C"/>
</dbReference>
<dbReference type="PROSITE" id="PS51732">
    <property type="entry name" value="ASN_GLN_ASE_3"/>
    <property type="match status" value="1"/>
</dbReference>
<evidence type="ECO:0000259" key="10">
    <source>
        <dbReference type="Pfam" id="PF17763"/>
    </source>
</evidence>
<feature type="active site" evidence="8">
    <location>
        <position position="85"/>
    </location>
</feature>
<feature type="domain" description="Asparaginase/glutaminase C-terminal" evidence="10">
    <location>
        <begin position="204"/>
        <end position="319"/>
    </location>
</feature>
<dbReference type="InterPro" id="IPR027473">
    <property type="entry name" value="L-asparaginase_C"/>
</dbReference>
<dbReference type="Pfam" id="PF17763">
    <property type="entry name" value="Asparaginase_C"/>
    <property type="match status" value="1"/>
</dbReference>
<dbReference type="AlphaFoldDB" id="A0A0D5NKJ9"/>
<dbReference type="PATRIC" id="fig|1126833.4.peg.3152"/>
<sequence length="321" mass="34955">MKNILLIATGGTIASLPGEEGLAPGATDEDLLGHLPDQKESVQVHSVNLMNVDSTNMQPESWVEIARTVYNHYDRYDGFVVTHGTDTLAYTSAALSFMLQNLAKPVVITGSMIPIGFTETDATRNLTDAVRFACETIGGVYVVFDGKVIRGTRAVKVKSTSCDAFRSINAPYVARLEGLDVHYFEHVPATESGPLTLDTALSTDVFVLKLFPGIAPDIFDYLKQSCRGVIIEGFGNGGIPCEKRNLLPKIDELIEAGVAVVITTQCLEEGIDLQRYEVGRKLSKKRIISSHDMTTEAIVAKLMWALGKTGNLDDVKQLMET</sequence>
<dbReference type="InterPro" id="IPR006034">
    <property type="entry name" value="Asparaginase/glutaminase-like"/>
</dbReference>
<dbReference type="OrthoDB" id="9788068at2"/>
<evidence type="ECO:0000256" key="4">
    <source>
        <dbReference type="ARBA" id="ARBA00049366"/>
    </source>
</evidence>
<dbReference type="InterPro" id="IPR027474">
    <property type="entry name" value="L-asparaginase_N"/>
</dbReference>
<dbReference type="EC" id="3.5.1.1" evidence="2"/>
<dbReference type="Gene3D" id="3.40.50.1170">
    <property type="entry name" value="L-asparaginase, N-terminal domain"/>
    <property type="match status" value="1"/>
</dbReference>
<evidence type="ECO:0000256" key="1">
    <source>
        <dbReference type="ARBA" id="ARBA00010518"/>
    </source>
</evidence>
<dbReference type="FunFam" id="3.40.50.1170:FF:000001">
    <property type="entry name" value="L-asparaginase 2"/>
    <property type="match status" value="1"/>
</dbReference>
<dbReference type="PROSITE" id="PS00917">
    <property type="entry name" value="ASN_GLN_ASE_2"/>
    <property type="match status" value="1"/>
</dbReference>
<dbReference type="InterPro" id="IPR006033">
    <property type="entry name" value="AsnA_fam"/>
</dbReference>
<feature type="domain" description="L-asparaginase N-terminal" evidence="9">
    <location>
        <begin position="3"/>
        <end position="186"/>
    </location>
</feature>
<comment type="catalytic activity">
    <reaction evidence="4">
        <text>L-asparagine + H2O = L-aspartate + NH4(+)</text>
        <dbReference type="Rhea" id="RHEA:21016"/>
        <dbReference type="ChEBI" id="CHEBI:15377"/>
        <dbReference type="ChEBI" id="CHEBI:28938"/>
        <dbReference type="ChEBI" id="CHEBI:29991"/>
        <dbReference type="ChEBI" id="CHEBI:58048"/>
        <dbReference type="EC" id="3.5.1.1"/>
    </reaction>
</comment>
<feature type="binding site" evidence="6">
    <location>
        <begin position="85"/>
        <end position="86"/>
    </location>
    <ligand>
        <name>substrate</name>
    </ligand>
</feature>
<evidence type="ECO:0000256" key="7">
    <source>
        <dbReference type="PROSITE-ProRule" id="PRU10099"/>
    </source>
</evidence>
<dbReference type="InterPro" id="IPR020827">
    <property type="entry name" value="Asparaginase/glutaminase_AS1"/>
</dbReference>
<evidence type="ECO:0000259" key="9">
    <source>
        <dbReference type="Pfam" id="PF00710"/>
    </source>
</evidence>
<feature type="active site" description="O-isoaspartyl threonine intermediate" evidence="5">
    <location>
        <position position="12"/>
    </location>
</feature>
<dbReference type="SUPFAM" id="SSF53774">
    <property type="entry name" value="Glutaminase/Asparaginase"/>
    <property type="match status" value="1"/>
</dbReference>
<evidence type="ECO:0000256" key="6">
    <source>
        <dbReference type="PIRSR" id="PIRSR001220-2"/>
    </source>
</evidence>
<dbReference type="SFLD" id="SFLDS00057">
    <property type="entry name" value="Glutaminase/Asparaginase"/>
    <property type="match status" value="1"/>
</dbReference>
<dbReference type="HOGENOM" id="CLU_019134_2_3_9"/>
<evidence type="ECO:0000313" key="11">
    <source>
        <dbReference type="EMBL" id="AJY75537.1"/>
    </source>
</evidence>
<dbReference type="EMBL" id="CP011058">
    <property type="protein sequence ID" value="AJY75537.1"/>
    <property type="molecule type" value="Genomic_DNA"/>
</dbReference>
<feature type="binding site" evidence="6">
    <location>
        <position position="54"/>
    </location>
    <ligand>
        <name>substrate</name>
    </ligand>
</feature>
<evidence type="ECO:0000256" key="8">
    <source>
        <dbReference type="PROSITE-ProRule" id="PRU10100"/>
    </source>
</evidence>
<comment type="similarity">
    <text evidence="1">Belongs to the asparaginase 1 family.</text>
</comment>
<keyword evidence="3" id="KW-0378">Hydrolase</keyword>
<keyword evidence="12" id="KW-1185">Reference proteome</keyword>
<dbReference type="Gene3D" id="3.40.50.40">
    <property type="match status" value="1"/>
</dbReference>
<accession>A0A0D5NKJ9</accession>
<dbReference type="KEGG" id="pbj:VN24_14415"/>
<protein>
    <recommendedName>
        <fullName evidence="2">asparaginase</fullName>
        <ecNumber evidence="2">3.5.1.1</ecNumber>
    </recommendedName>
</protein>
<dbReference type="PIRSF" id="PIRSF001220">
    <property type="entry name" value="L-ASNase_gatD"/>
    <property type="match status" value="1"/>
</dbReference>
<dbReference type="NCBIfam" id="TIGR00519">
    <property type="entry name" value="asnASE_I"/>
    <property type="match status" value="1"/>
</dbReference>
<dbReference type="PANTHER" id="PTHR11707:SF28">
    <property type="entry name" value="60 KDA LYSOPHOSPHOLIPASE"/>
    <property type="match status" value="1"/>
</dbReference>
<dbReference type="CDD" id="cd08963">
    <property type="entry name" value="L-asparaginase_I"/>
    <property type="match status" value="1"/>
</dbReference>
<dbReference type="Pfam" id="PF00710">
    <property type="entry name" value="Asparaginase"/>
    <property type="match status" value="1"/>
</dbReference>
<feature type="active site" evidence="7">
    <location>
        <position position="12"/>
    </location>
</feature>
<dbReference type="Proteomes" id="UP000032633">
    <property type="component" value="Chromosome"/>
</dbReference>